<comment type="subcellular location">
    <subcellularLocation>
        <location evidence="1">Membrane</location>
        <topology evidence="1">Multi-pass membrane protein</topology>
    </subcellularLocation>
</comment>
<feature type="transmembrane region" description="Helical" evidence="6">
    <location>
        <begin position="126"/>
        <end position="150"/>
    </location>
</feature>
<reference evidence="8" key="2">
    <citation type="journal article" name="Front. Microbiol.">
        <title>Degradative Capacity of Two Strains of Rhodonia placenta: From Phenotype to Genotype.</title>
        <authorList>
            <person name="Kolle M."/>
            <person name="Horta M.A.C."/>
            <person name="Nowrousian M."/>
            <person name="Ohm R.A."/>
            <person name="Benz J.P."/>
            <person name="Pilgard A."/>
        </authorList>
    </citation>
    <scope>NUCLEOTIDE SEQUENCE</scope>
    <source>
        <strain evidence="8">FPRL280</strain>
    </source>
</reference>
<keyword evidence="4 6" id="KW-1133">Transmembrane helix</keyword>
<evidence type="ECO:0000256" key="5">
    <source>
        <dbReference type="ARBA" id="ARBA00023136"/>
    </source>
</evidence>
<dbReference type="GO" id="GO:0022857">
    <property type="term" value="F:transmembrane transporter activity"/>
    <property type="evidence" value="ECO:0007669"/>
    <property type="project" value="InterPro"/>
</dbReference>
<keyword evidence="5 6" id="KW-0472">Membrane</keyword>
<feature type="transmembrane region" description="Helical" evidence="6">
    <location>
        <begin position="92"/>
        <end position="114"/>
    </location>
</feature>
<dbReference type="InterPro" id="IPR011701">
    <property type="entry name" value="MFS"/>
</dbReference>
<protein>
    <recommendedName>
        <fullName evidence="7">Major facilitator superfamily (MFS) profile domain-containing protein</fullName>
    </recommendedName>
</protein>
<dbReference type="Proteomes" id="UP000639403">
    <property type="component" value="Unassembled WGS sequence"/>
</dbReference>
<dbReference type="FunFam" id="1.20.1250.20:FF:000018">
    <property type="entry name" value="MFS transporter permease"/>
    <property type="match status" value="1"/>
</dbReference>
<dbReference type="GO" id="GO:0016020">
    <property type="term" value="C:membrane"/>
    <property type="evidence" value="ECO:0007669"/>
    <property type="project" value="UniProtKB-SubCell"/>
</dbReference>
<reference evidence="8" key="1">
    <citation type="submission" date="2020-11" db="EMBL/GenBank/DDBJ databases">
        <authorList>
            <person name="Koelle M."/>
            <person name="Horta M.A.C."/>
            <person name="Nowrousian M."/>
            <person name="Ohm R.A."/>
            <person name="Benz P."/>
            <person name="Pilgard A."/>
        </authorList>
    </citation>
    <scope>NUCLEOTIDE SEQUENCE</scope>
    <source>
        <strain evidence="8">FPRL280</strain>
    </source>
</reference>
<evidence type="ECO:0000313" key="9">
    <source>
        <dbReference type="Proteomes" id="UP000639403"/>
    </source>
</evidence>
<dbReference type="InterPro" id="IPR020846">
    <property type="entry name" value="MFS_dom"/>
</dbReference>
<keyword evidence="2" id="KW-0813">Transport</keyword>
<evidence type="ECO:0000256" key="3">
    <source>
        <dbReference type="ARBA" id="ARBA00022692"/>
    </source>
</evidence>
<evidence type="ECO:0000256" key="6">
    <source>
        <dbReference type="SAM" id="Phobius"/>
    </source>
</evidence>
<dbReference type="Gene3D" id="1.20.1250.20">
    <property type="entry name" value="MFS general substrate transporter like domains"/>
    <property type="match status" value="1"/>
</dbReference>
<dbReference type="PANTHER" id="PTHR43791:SF36">
    <property type="entry name" value="TRANSPORTER, PUTATIVE (AFU_ORTHOLOGUE AFUA_6G08340)-RELATED"/>
    <property type="match status" value="1"/>
</dbReference>
<evidence type="ECO:0000256" key="4">
    <source>
        <dbReference type="ARBA" id="ARBA00022989"/>
    </source>
</evidence>
<proteinExistence type="predicted"/>
<evidence type="ECO:0000256" key="2">
    <source>
        <dbReference type="ARBA" id="ARBA00022448"/>
    </source>
</evidence>
<comment type="caution">
    <text evidence="8">The sequence shown here is derived from an EMBL/GenBank/DDBJ whole genome shotgun (WGS) entry which is preliminary data.</text>
</comment>
<dbReference type="PROSITE" id="PS50850">
    <property type="entry name" value="MFS"/>
    <property type="match status" value="1"/>
</dbReference>
<accession>A0A8H7NVL7</accession>
<name>A0A8H7NVL7_9APHY</name>
<keyword evidence="3 6" id="KW-0812">Transmembrane</keyword>
<evidence type="ECO:0000313" key="8">
    <source>
        <dbReference type="EMBL" id="KAF9806278.1"/>
    </source>
</evidence>
<dbReference type="InterPro" id="IPR036259">
    <property type="entry name" value="MFS_trans_sf"/>
</dbReference>
<dbReference type="EMBL" id="JADOXO010000339">
    <property type="protein sequence ID" value="KAF9806278.1"/>
    <property type="molecule type" value="Genomic_DNA"/>
</dbReference>
<evidence type="ECO:0000256" key="1">
    <source>
        <dbReference type="ARBA" id="ARBA00004141"/>
    </source>
</evidence>
<feature type="transmembrane region" description="Helical" evidence="6">
    <location>
        <begin position="66"/>
        <end position="86"/>
    </location>
</feature>
<gene>
    <name evidence="8" type="ORF">IEO21_08749</name>
</gene>
<dbReference type="SUPFAM" id="SSF103473">
    <property type="entry name" value="MFS general substrate transporter"/>
    <property type="match status" value="1"/>
</dbReference>
<feature type="transmembrane region" description="Helical" evidence="6">
    <location>
        <begin position="39"/>
        <end position="59"/>
    </location>
</feature>
<organism evidence="8 9">
    <name type="scientific">Rhodonia placenta</name>
    <dbReference type="NCBI Taxonomy" id="104341"/>
    <lineage>
        <taxon>Eukaryota</taxon>
        <taxon>Fungi</taxon>
        <taxon>Dikarya</taxon>
        <taxon>Basidiomycota</taxon>
        <taxon>Agaricomycotina</taxon>
        <taxon>Agaricomycetes</taxon>
        <taxon>Polyporales</taxon>
        <taxon>Adustoporiaceae</taxon>
        <taxon>Rhodonia</taxon>
    </lineage>
</organism>
<dbReference type="AlphaFoldDB" id="A0A8H7NVL7"/>
<feature type="domain" description="Major facilitator superfamily (MFS) profile" evidence="7">
    <location>
        <begin position="1"/>
        <end position="169"/>
    </location>
</feature>
<dbReference type="Pfam" id="PF07690">
    <property type="entry name" value="MFS_1"/>
    <property type="match status" value="1"/>
</dbReference>
<sequence length="169" mass="18684">MPVAVLLYLASYIDRANIGNAKVFGLASSLRLTDNQYNWALSIFFIGYVVFETPSNIILKRISPRWYIPSITVLWGLCCALISRVHTSSGLLAARFFLGLIEAGFIPGIVYWLSCWYPRHIVGRRFAVLYSSVSLTGAFGGLLATAIHALDGTHGIAGWRYVSLSTSQY</sequence>
<dbReference type="PANTHER" id="PTHR43791">
    <property type="entry name" value="PERMEASE-RELATED"/>
    <property type="match status" value="1"/>
</dbReference>
<evidence type="ECO:0000259" key="7">
    <source>
        <dbReference type="PROSITE" id="PS50850"/>
    </source>
</evidence>